<reference evidence="1 2" key="1">
    <citation type="submission" date="2024-04" db="EMBL/GenBank/DDBJ databases">
        <title>genome sequences of Mucor flavus KT1a and Helicostylum pulchrum KT1b strains isolation_sourced from the surface of a dry-aged beef.</title>
        <authorList>
            <person name="Toyotome T."/>
            <person name="Hosono M."/>
            <person name="Torimaru M."/>
            <person name="Fukuda K."/>
            <person name="Mikami N."/>
        </authorList>
    </citation>
    <scope>NUCLEOTIDE SEQUENCE [LARGE SCALE GENOMIC DNA]</scope>
    <source>
        <strain evidence="1 2">KT1b</strain>
    </source>
</reference>
<sequence>MNELHLDLHSKILMGLAEVLADSRAKATSDEIQKLVNRCPVVPINEGTDILTRNDAPELGAMTLRSQQTIAALVNYAVKAKPENQLELLPRLLSYVRHLPAFNWKPVILNENVEFTVTFILPSLAGLSRALQLSPFLYKPNQLLALCQNAQPLIRDDTLDLVRISISSCLKDAEPTAYSRRILTRYSDDKAPLSSNRVINDLLIVLRNVLARVIARTEPTPETKTPIVVSVEKSAKLYLPKDIESSWSVLMQDTAKKAQSVTEKDMSLKKSLKYVYALSLGYYEDIHRFAEKSTQEGKKWAPHAYMQEIMGTSLVSRII</sequence>
<proteinExistence type="predicted"/>
<dbReference type="Proteomes" id="UP001476247">
    <property type="component" value="Unassembled WGS sequence"/>
</dbReference>
<accession>A0ABP9Y6F6</accession>
<gene>
    <name evidence="1" type="ORF">HPULCUR_007380</name>
</gene>
<comment type="caution">
    <text evidence="1">The sequence shown here is derived from an EMBL/GenBank/DDBJ whole genome shotgun (WGS) entry which is preliminary data.</text>
</comment>
<evidence type="ECO:0000313" key="1">
    <source>
        <dbReference type="EMBL" id="GAA5801922.1"/>
    </source>
</evidence>
<name>A0ABP9Y6F6_9FUNG</name>
<keyword evidence="2" id="KW-1185">Reference proteome</keyword>
<organism evidence="1 2">
    <name type="scientific">Helicostylum pulchrum</name>
    <dbReference type="NCBI Taxonomy" id="562976"/>
    <lineage>
        <taxon>Eukaryota</taxon>
        <taxon>Fungi</taxon>
        <taxon>Fungi incertae sedis</taxon>
        <taxon>Mucoromycota</taxon>
        <taxon>Mucoromycotina</taxon>
        <taxon>Mucoromycetes</taxon>
        <taxon>Mucorales</taxon>
        <taxon>Mucorineae</taxon>
        <taxon>Mucoraceae</taxon>
        <taxon>Helicostylum</taxon>
    </lineage>
</organism>
<evidence type="ECO:0000313" key="2">
    <source>
        <dbReference type="Proteomes" id="UP001476247"/>
    </source>
</evidence>
<dbReference type="EMBL" id="BAABUJ010000020">
    <property type="protein sequence ID" value="GAA5801922.1"/>
    <property type="molecule type" value="Genomic_DNA"/>
</dbReference>
<protein>
    <submittedName>
        <fullName evidence="1">Uncharacterized protein</fullName>
    </submittedName>
</protein>